<sequence length="128" mass="14489">MAAAGPSNILARRVTDELIDFSGETSLPKYMKFLFLQHIAETRRFINIMRKKAQTVRNCIAQLNALIAEIEAIGDVYDVFDTLMCLRDDIRDEYTKMMGLNDAIAQAEDKIATKEGHVKIMQAYSDVV</sequence>
<dbReference type="EMBL" id="BQNB010008815">
    <property type="protein sequence ID" value="GJS54652.1"/>
    <property type="molecule type" value="Genomic_DNA"/>
</dbReference>
<reference evidence="1" key="1">
    <citation type="journal article" date="2022" name="Int. J. Mol. Sci.">
        <title>Draft Genome of Tanacetum Coccineum: Genomic Comparison of Closely Related Tanacetum-Family Plants.</title>
        <authorList>
            <person name="Yamashiro T."/>
            <person name="Shiraishi A."/>
            <person name="Nakayama K."/>
            <person name="Satake H."/>
        </authorList>
    </citation>
    <scope>NUCLEOTIDE SEQUENCE</scope>
</reference>
<accession>A0ABQ4WP26</accession>
<evidence type="ECO:0000313" key="2">
    <source>
        <dbReference type="Proteomes" id="UP001151760"/>
    </source>
</evidence>
<dbReference type="Proteomes" id="UP001151760">
    <property type="component" value="Unassembled WGS sequence"/>
</dbReference>
<proteinExistence type="predicted"/>
<gene>
    <name evidence="1" type="ORF">Tco_0628014</name>
</gene>
<evidence type="ECO:0000313" key="1">
    <source>
        <dbReference type="EMBL" id="GJS54652.1"/>
    </source>
</evidence>
<name>A0ABQ4WP26_9ASTR</name>
<protein>
    <submittedName>
        <fullName evidence="1">Uncharacterized protein</fullName>
    </submittedName>
</protein>
<keyword evidence="2" id="KW-1185">Reference proteome</keyword>
<organism evidence="1 2">
    <name type="scientific">Tanacetum coccineum</name>
    <dbReference type="NCBI Taxonomy" id="301880"/>
    <lineage>
        <taxon>Eukaryota</taxon>
        <taxon>Viridiplantae</taxon>
        <taxon>Streptophyta</taxon>
        <taxon>Embryophyta</taxon>
        <taxon>Tracheophyta</taxon>
        <taxon>Spermatophyta</taxon>
        <taxon>Magnoliopsida</taxon>
        <taxon>eudicotyledons</taxon>
        <taxon>Gunneridae</taxon>
        <taxon>Pentapetalae</taxon>
        <taxon>asterids</taxon>
        <taxon>campanulids</taxon>
        <taxon>Asterales</taxon>
        <taxon>Asteraceae</taxon>
        <taxon>Asteroideae</taxon>
        <taxon>Anthemideae</taxon>
        <taxon>Anthemidinae</taxon>
        <taxon>Tanacetum</taxon>
    </lineage>
</organism>
<reference evidence="1" key="2">
    <citation type="submission" date="2022-01" db="EMBL/GenBank/DDBJ databases">
        <authorList>
            <person name="Yamashiro T."/>
            <person name="Shiraishi A."/>
            <person name="Satake H."/>
            <person name="Nakayama K."/>
        </authorList>
    </citation>
    <scope>NUCLEOTIDE SEQUENCE</scope>
</reference>
<comment type="caution">
    <text evidence="1">The sequence shown here is derived from an EMBL/GenBank/DDBJ whole genome shotgun (WGS) entry which is preliminary data.</text>
</comment>